<comment type="caution">
    <text evidence="4">The sequence shown here is derived from an EMBL/GenBank/DDBJ whole genome shotgun (WGS) entry which is preliminary data.</text>
</comment>
<feature type="compositionally biased region" description="Low complexity" evidence="2">
    <location>
        <begin position="321"/>
        <end position="332"/>
    </location>
</feature>
<evidence type="ECO:0000313" key="4">
    <source>
        <dbReference type="EMBL" id="KAL1303141.1"/>
    </source>
</evidence>
<feature type="region of interest" description="Disordered" evidence="2">
    <location>
        <begin position="741"/>
        <end position="795"/>
    </location>
</feature>
<dbReference type="PANTHER" id="PTHR23295:SF6">
    <property type="entry name" value="NEOSIN, ISOFORM A"/>
    <property type="match status" value="1"/>
</dbReference>
<dbReference type="Proteomes" id="UP001562354">
    <property type="component" value="Unassembled WGS sequence"/>
</dbReference>
<feature type="compositionally biased region" description="Basic and acidic residues" evidence="2">
    <location>
        <begin position="584"/>
        <end position="595"/>
    </location>
</feature>
<keyword evidence="1" id="KW-0694">RNA-binding</keyword>
<feature type="compositionally biased region" description="Pro residues" evidence="2">
    <location>
        <begin position="286"/>
        <end position="298"/>
    </location>
</feature>
<feature type="compositionally biased region" description="Low complexity" evidence="2">
    <location>
        <begin position="912"/>
        <end position="937"/>
    </location>
</feature>
<feature type="compositionally biased region" description="Basic and acidic residues" evidence="2">
    <location>
        <begin position="305"/>
        <end position="315"/>
    </location>
</feature>
<dbReference type="InterPro" id="IPR012677">
    <property type="entry name" value="Nucleotide-bd_a/b_plait_sf"/>
</dbReference>
<organism evidence="4 5">
    <name type="scientific">Neodothiora populina</name>
    <dbReference type="NCBI Taxonomy" id="2781224"/>
    <lineage>
        <taxon>Eukaryota</taxon>
        <taxon>Fungi</taxon>
        <taxon>Dikarya</taxon>
        <taxon>Ascomycota</taxon>
        <taxon>Pezizomycotina</taxon>
        <taxon>Dothideomycetes</taxon>
        <taxon>Dothideomycetidae</taxon>
        <taxon>Dothideales</taxon>
        <taxon>Dothioraceae</taxon>
        <taxon>Neodothiora</taxon>
    </lineage>
</organism>
<feature type="region of interest" description="Disordered" evidence="2">
    <location>
        <begin position="912"/>
        <end position="974"/>
    </location>
</feature>
<feature type="compositionally biased region" description="Low complexity" evidence="2">
    <location>
        <begin position="783"/>
        <end position="794"/>
    </location>
</feature>
<feature type="region of interest" description="Disordered" evidence="2">
    <location>
        <begin position="809"/>
        <end position="833"/>
    </location>
</feature>
<feature type="compositionally biased region" description="Pro residues" evidence="2">
    <location>
        <begin position="746"/>
        <end position="776"/>
    </location>
</feature>
<evidence type="ECO:0000259" key="3">
    <source>
        <dbReference type="PROSITE" id="PS50102"/>
    </source>
</evidence>
<dbReference type="Gene3D" id="3.40.50.800">
    <property type="entry name" value="Anticodon-binding domain"/>
    <property type="match status" value="1"/>
</dbReference>
<feature type="compositionally biased region" description="Low complexity" evidence="2">
    <location>
        <begin position="55"/>
        <end position="73"/>
    </location>
</feature>
<feature type="compositionally biased region" description="Low complexity" evidence="2">
    <location>
        <begin position="887"/>
        <end position="897"/>
    </location>
</feature>
<feature type="region of interest" description="Disordered" evidence="2">
    <location>
        <begin position="345"/>
        <end position="392"/>
    </location>
</feature>
<keyword evidence="5" id="KW-1185">Reference proteome</keyword>
<dbReference type="RefSeq" id="XP_069199416.1">
    <property type="nucleotide sequence ID" value="XM_069346547.1"/>
</dbReference>
<feature type="compositionally biased region" description="Polar residues" evidence="2">
    <location>
        <begin position="90"/>
        <end position="109"/>
    </location>
</feature>
<feature type="region of interest" description="Disordered" evidence="2">
    <location>
        <begin position="870"/>
        <end position="897"/>
    </location>
</feature>
<feature type="compositionally biased region" description="Basic and acidic residues" evidence="2">
    <location>
        <begin position="504"/>
        <end position="521"/>
    </location>
</feature>
<dbReference type="SUPFAM" id="SSF52954">
    <property type="entry name" value="Class II aaRS ABD-related"/>
    <property type="match status" value="1"/>
</dbReference>
<feature type="compositionally biased region" description="Low complexity" evidence="2">
    <location>
        <begin position="178"/>
        <end position="195"/>
    </location>
</feature>
<feature type="compositionally biased region" description="Low complexity" evidence="2">
    <location>
        <begin position="811"/>
        <end position="833"/>
    </location>
</feature>
<gene>
    <name evidence="4" type="ORF">AAFC00_006573</name>
</gene>
<dbReference type="PANTHER" id="PTHR23295">
    <property type="entry name" value="NUCLEAR RECEPTOR COACTIVATOR 5-RELATED"/>
    <property type="match status" value="1"/>
</dbReference>
<feature type="compositionally biased region" description="Low complexity" evidence="2">
    <location>
        <begin position="600"/>
        <end position="613"/>
    </location>
</feature>
<dbReference type="InterPro" id="IPR034167">
    <property type="entry name" value="Nab3_RRM"/>
</dbReference>
<protein>
    <recommendedName>
        <fullName evidence="3">RRM domain-containing protein</fullName>
    </recommendedName>
</protein>
<dbReference type="InterPro" id="IPR000504">
    <property type="entry name" value="RRM_dom"/>
</dbReference>
<dbReference type="CDD" id="cd12342">
    <property type="entry name" value="RRM_Nab3p"/>
    <property type="match status" value="1"/>
</dbReference>
<dbReference type="InterPro" id="IPR036621">
    <property type="entry name" value="Anticodon-bd_dom_sf"/>
</dbReference>
<dbReference type="EMBL" id="JBFMKM010000010">
    <property type="protein sequence ID" value="KAL1303141.1"/>
    <property type="molecule type" value="Genomic_DNA"/>
</dbReference>
<feature type="compositionally biased region" description="Gly residues" evidence="2">
    <location>
        <begin position="949"/>
        <end position="974"/>
    </location>
</feature>
<dbReference type="InterPro" id="IPR052600">
    <property type="entry name" value="Nuc_rcpt_coact/corep"/>
</dbReference>
<feature type="region of interest" description="Disordered" evidence="2">
    <location>
        <begin position="504"/>
        <end position="627"/>
    </location>
</feature>
<feature type="region of interest" description="Disordered" evidence="2">
    <location>
        <begin position="173"/>
        <end position="209"/>
    </location>
</feature>
<dbReference type="InterPro" id="IPR035979">
    <property type="entry name" value="RBD_domain_sf"/>
</dbReference>
<dbReference type="Gene3D" id="3.30.70.330">
    <property type="match status" value="1"/>
</dbReference>
<dbReference type="GeneID" id="95980272"/>
<feature type="compositionally biased region" description="Basic and acidic residues" evidence="2">
    <location>
        <begin position="547"/>
        <end position="571"/>
    </location>
</feature>
<feature type="region of interest" description="Disordered" evidence="2">
    <location>
        <begin position="1"/>
        <end position="32"/>
    </location>
</feature>
<name>A0ABR3PBP3_9PEZI</name>
<evidence type="ECO:0000313" key="5">
    <source>
        <dbReference type="Proteomes" id="UP001562354"/>
    </source>
</evidence>
<feature type="region of interest" description="Disordered" evidence="2">
    <location>
        <begin position="49"/>
        <end position="109"/>
    </location>
</feature>
<accession>A0ABR3PBP3</accession>
<feature type="domain" description="RRM" evidence="3">
    <location>
        <begin position="440"/>
        <end position="511"/>
    </location>
</feature>
<evidence type="ECO:0000256" key="2">
    <source>
        <dbReference type="SAM" id="MobiDB-lite"/>
    </source>
</evidence>
<dbReference type="PROSITE" id="PS50102">
    <property type="entry name" value="RRM"/>
    <property type="match status" value="1"/>
</dbReference>
<dbReference type="SUPFAM" id="SSF54928">
    <property type="entry name" value="RNA-binding domain, RBD"/>
    <property type="match status" value="1"/>
</dbReference>
<evidence type="ECO:0000256" key="1">
    <source>
        <dbReference type="PROSITE-ProRule" id="PRU00176"/>
    </source>
</evidence>
<sequence>MTSPNPPPEDPEYTSEPAVLSPVSPKPLHYPVPQNIPILEKQIDQAFNQTSAHMAQASVLQPPQQLSQAPSVVDSNQPPNVSEGHVPTQPMHQVQGGQIPQHTQVQEQQGTSLDNLGQMNYVPNEQASLQASTEPIPAHIQAQPFDHAHAQAHVQSEQDVLAAHHSTTNVTAQTPEYQQSSPLPAPAQAPALPSSINPAQDNPQAPPHAHLQLQNGTVEAAVPDVVNNSRIVQSQTELQQFFASFSQPITNAEVQSADGGYSSTTADAQPAPPGAASETAATATHGPPPGLPPKPPAQEQPSMHPHYDSSTDIRAYHPHSQHAPAAAAAQNSSYNAISQAPLYPAAPGQDAVPGVDSLPPPPVASFQSQLRQEHSESPTSRAKRQRELESQREIKQAAGEVLDDADVPWTPDTQRKYDVFLNEERKYVTEGNWEQFPHGSRLFVGNLSSERVTKRDIFHVFHRYGDLAQISIKQAYGFVQYLEPSACAKAMQVEQGKVIRGKKIHLEVSKPQKNRNTDTKGNRRSRSPENTGRGVNASVDRYQPSGQDRRREDRDRNRRSGGRGGREEFRRTPSPTYGRHRGSRDRSRDRYDSRYRSRSRSPYSRNRYRSPSPRRSEDDDLPLPRRRPGEVPDVQIIVLDTIDREFISYIERTFAARGIRVDVLYLSPRLSLDAVIKRQIMEGVQAVSQLTRLNQQTVKVPLQLYDRTNPANVRFDEYQDLDLNVAAELVLRAKSQAAAAMVTQNQPPPPPLPSLSAAPPPQYGYQGLPPPPPPPAALHMTIPPSSQSPNLSNLITSLDHSGLQKLLGAMSQQQPHSQHLSPPSLPPTTSAGQHTALAAAAAAAAAATGLTPDLAKLLAGNSVVAPPIPSPLAPPSLAQGFPPPPHGFGQQQQQHGDPLAALRANPALASLLSGQSPQQQQQQQPQQQSMPSSPIMQRYQQHQQPGNGIDIGGGGGGGGGGGAGVNGAVGGGGHDMAEILARLGNYGQQRR</sequence>
<dbReference type="Pfam" id="PF00076">
    <property type="entry name" value="RRM_1"/>
    <property type="match status" value="1"/>
</dbReference>
<proteinExistence type="predicted"/>
<dbReference type="SMART" id="SM00360">
    <property type="entry name" value="RRM"/>
    <property type="match status" value="1"/>
</dbReference>
<reference evidence="4 5" key="1">
    <citation type="submission" date="2024-07" db="EMBL/GenBank/DDBJ databases">
        <title>Draft sequence of the Neodothiora populina.</title>
        <authorList>
            <person name="Drown D.D."/>
            <person name="Schuette U.S."/>
            <person name="Buechlein A.B."/>
            <person name="Rusch D.R."/>
            <person name="Winton L.W."/>
            <person name="Adams G.A."/>
        </authorList>
    </citation>
    <scope>NUCLEOTIDE SEQUENCE [LARGE SCALE GENOMIC DNA]</scope>
    <source>
        <strain evidence="4 5">CPC 39397</strain>
    </source>
</reference>
<feature type="region of interest" description="Disordered" evidence="2">
    <location>
        <begin position="255"/>
        <end position="332"/>
    </location>
</feature>